<accession>A0A6H1Z692</accession>
<dbReference type="AlphaFoldDB" id="A0A6H1Z692"/>
<reference evidence="1" key="1">
    <citation type="submission" date="2020-03" db="EMBL/GenBank/DDBJ databases">
        <title>The deep terrestrial virosphere.</title>
        <authorList>
            <person name="Holmfeldt K."/>
            <person name="Nilsson E."/>
            <person name="Simone D."/>
            <person name="Lopez-Fernandez M."/>
            <person name="Wu X."/>
            <person name="de Brujin I."/>
            <person name="Lundin D."/>
            <person name="Andersson A."/>
            <person name="Bertilsson S."/>
            <person name="Dopson M."/>
        </authorList>
    </citation>
    <scope>NUCLEOTIDE SEQUENCE</scope>
    <source>
        <strain evidence="1">MM171A00097</strain>
        <strain evidence="2">MM171B00933</strain>
    </source>
</reference>
<gene>
    <name evidence="1" type="ORF">MM171A00097_0033</name>
    <name evidence="2" type="ORF">MM171B00933_0006</name>
</gene>
<dbReference type="EMBL" id="MT143710">
    <property type="protein sequence ID" value="QJA43386.1"/>
    <property type="molecule type" value="Genomic_DNA"/>
</dbReference>
<evidence type="ECO:0000313" key="1">
    <source>
        <dbReference type="EMBL" id="QJA43386.1"/>
    </source>
</evidence>
<sequence length="130" mass="14789">MPQQESGNWKPHNVKALEANATLVFKTGDIRKLNKATYNFIVGHMGFIAHYDLGGFQSAYRDIKLFGEMLQTSEHSRDPDYNLNWATRYEESLTFNVGYGEPYCQSIAQGIRAIVTTARQQSEQPRLSLV</sequence>
<protein>
    <submittedName>
        <fullName evidence="1">Uncharacterized protein</fullName>
    </submittedName>
</protein>
<name>A0A6H1Z692_9ZZZZ</name>
<proteinExistence type="predicted"/>
<dbReference type="EMBL" id="MT143821">
    <property type="protein sequence ID" value="QJB03022.1"/>
    <property type="molecule type" value="Genomic_DNA"/>
</dbReference>
<evidence type="ECO:0000313" key="2">
    <source>
        <dbReference type="EMBL" id="QJB03022.1"/>
    </source>
</evidence>
<organism evidence="1">
    <name type="scientific">viral metagenome</name>
    <dbReference type="NCBI Taxonomy" id="1070528"/>
    <lineage>
        <taxon>unclassified sequences</taxon>
        <taxon>metagenomes</taxon>
        <taxon>organismal metagenomes</taxon>
    </lineage>
</organism>